<protein>
    <submittedName>
        <fullName evidence="9">Binding-protein-dependent transport systems inner membrane component</fullName>
    </submittedName>
</protein>
<organism evidence="9">
    <name type="scientific">Chelativorans sp. (strain BNC1)</name>
    <dbReference type="NCBI Taxonomy" id="266779"/>
    <lineage>
        <taxon>Bacteria</taxon>
        <taxon>Pseudomonadati</taxon>
        <taxon>Pseudomonadota</taxon>
        <taxon>Alphaproteobacteria</taxon>
        <taxon>Hyphomicrobiales</taxon>
        <taxon>Phyllobacteriaceae</taxon>
        <taxon>Chelativorans</taxon>
    </lineage>
</organism>
<dbReference type="InterPro" id="IPR050366">
    <property type="entry name" value="BP-dependent_transpt_permease"/>
</dbReference>
<dbReference type="KEGG" id="mes:Meso_2650"/>
<keyword evidence="5 7" id="KW-1133">Transmembrane helix</keyword>
<dbReference type="PROSITE" id="PS50928">
    <property type="entry name" value="ABC_TM1"/>
    <property type="match status" value="1"/>
</dbReference>
<keyword evidence="3" id="KW-1003">Cell membrane</keyword>
<dbReference type="Pfam" id="PF00528">
    <property type="entry name" value="BPD_transp_1"/>
    <property type="match status" value="1"/>
</dbReference>
<evidence type="ECO:0000256" key="7">
    <source>
        <dbReference type="RuleBase" id="RU363032"/>
    </source>
</evidence>
<dbReference type="SUPFAM" id="SSF161098">
    <property type="entry name" value="MetI-like"/>
    <property type="match status" value="1"/>
</dbReference>
<feature type="transmembrane region" description="Helical" evidence="7">
    <location>
        <begin position="126"/>
        <end position="147"/>
    </location>
</feature>
<feature type="transmembrane region" description="Helical" evidence="7">
    <location>
        <begin position="257"/>
        <end position="276"/>
    </location>
</feature>
<evidence type="ECO:0000256" key="5">
    <source>
        <dbReference type="ARBA" id="ARBA00022989"/>
    </source>
</evidence>
<dbReference type="InterPro" id="IPR035906">
    <property type="entry name" value="MetI-like_sf"/>
</dbReference>
<evidence type="ECO:0000256" key="1">
    <source>
        <dbReference type="ARBA" id="ARBA00004651"/>
    </source>
</evidence>
<feature type="transmembrane region" description="Helical" evidence="7">
    <location>
        <begin position="91"/>
        <end position="114"/>
    </location>
</feature>
<feature type="transmembrane region" description="Helical" evidence="7">
    <location>
        <begin position="25"/>
        <end position="48"/>
    </location>
</feature>
<keyword evidence="6 7" id="KW-0472">Membrane</keyword>
<accession>Q11EZ8</accession>
<dbReference type="Gene3D" id="1.10.3720.10">
    <property type="entry name" value="MetI-like"/>
    <property type="match status" value="1"/>
</dbReference>
<comment type="similarity">
    <text evidence="7">Belongs to the binding-protein-dependent transport system permease family.</text>
</comment>
<dbReference type="eggNOG" id="COG1173">
    <property type="taxonomic scope" value="Bacteria"/>
</dbReference>
<dbReference type="AlphaFoldDB" id="Q11EZ8"/>
<dbReference type="CDD" id="cd06261">
    <property type="entry name" value="TM_PBP2"/>
    <property type="match status" value="1"/>
</dbReference>
<reference evidence="9" key="1">
    <citation type="submission" date="2006-06" db="EMBL/GenBank/DDBJ databases">
        <title>Complete sequence of chromosome of Chelativorans sp. BNC1.</title>
        <authorList>
            <consortium name="US DOE Joint Genome Institute"/>
            <person name="Copeland A."/>
            <person name="Lucas S."/>
            <person name="Lapidus A."/>
            <person name="Barry K."/>
            <person name="Detter J.C."/>
            <person name="Glavina del Rio T."/>
            <person name="Hammon N."/>
            <person name="Israni S."/>
            <person name="Dalin E."/>
            <person name="Tice H."/>
            <person name="Pitluck S."/>
            <person name="Chertkov O."/>
            <person name="Brettin T."/>
            <person name="Bruce D."/>
            <person name="Han C."/>
            <person name="Tapia R."/>
            <person name="Gilna P."/>
            <person name="Schmutz J."/>
            <person name="Larimer F."/>
            <person name="Land M."/>
            <person name="Hauser L."/>
            <person name="Kyrpides N."/>
            <person name="Mikhailova N."/>
            <person name="Richardson P."/>
        </authorList>
    </citation>
    <scope>NUCLEOTIDE SEQUENCE</scope>
    <source>
        <strain evidence="9">BNC1</strain>
    </source>
</reference>
<sequence>MTDAATHPTAGSTWSRIVGPFGKSISGTVGAILVLIVLVFVFIGPLVWTVDPNAQNLIDSFLAFSSAHPLGTDDQGRDTLARMMVGGRTSLLIGFGSMSLGLVLGATAGIVAALRGGIAETLVMRFVDALLALPGIVQAVIFAAIFGRGLGPLIIALGIYSLPIFARVSYTMTRQVIGHDYFNAAIILGASKTRAVFIHILPNIATAIMAVATLRIGSNILTGAALNFFGLGVQPPSPEWGLMIADARQFSWQTPELLILPGIALFITSIGFNLLGDGIRDWFDPKLRNT</sequence>
<feature type="transmembrane region" description="Helical" evidence="7">
    <location>
        <begin position="153"/>
        <end position="170"/>
    </location>
</feature>
<dbReference type="STRING" id="266779.Meso_2650"/>
<evidence type="ECO:0000313" key="9">
    <source>
        <dbReference type="EMBL" id="ABG64027.1"/>
    </source>
</evidence>
<gene>
    <name evidence="9" type="ordered locus">Meso_2650</name>
</gene>
<name>Q11EZ8_CHESB</name>
<evidence type="ECO:0000256" key="6">
    <source>
        <dbReference type="ARBA" id="ARBA00023136"/>
    </source>
</evidence>
<feature type="domain" description="ABC transmembrane type-1" evidence="8">
    <location>
        <begin position="87"/>
        <end position="276"/>
    </location>
</feature>
<dbReference type="PANTHER" id="PTHR43386:SF25">
    <property type="entry name" value="PEPTIDE ABC TRANSPORTER PERMEASE PROTEIN"/>
    <property type="match status" value="1"/>
</dbReference>
<dbReference type="PANTHER" id="PTHR43386">
    <property type="entry name" value="OLIGOPEPTIDE TRANSPORT SYSTEM PERMEASE PROTEIN APPC"/>
    <property type="match status" value="1"/>
</dbReference>
<dbReference type="GO" id="GO:0055085">
    <property type="term" value="P:transmembrane transport"/>
    <property type="evidence" value="ECO:0007669"/>
    <property type="project" value="InterPro"/>
</dbReference>
<proteinExistence type="inferred from homology"/>
<evidence type="ECO:0000256" key="4">
    <source>
        <dbReference type="ARBA" id="ARBA00022692"/>
    </source>
</evidence>
<evidence type="ECO:0000259" key="8">
    <source>
        <dbReference type="PROSITE" id="PS50928"/>
    </source>
</evidence>
<dbReference type="EMBL" id="CP000390">
    <property type="protein sequence ID" value="ABG64027.1"/>
    <property type="molecule type" value="Genomic_DNA"/>
</dbReference>
<dbReference type="GO" id="GO:0005886">
    <property type="term" value="C:plasma membrane"/>
    <property type="evidence" value="ECO:0007669"/>
    <property type="project" value="UniProtKB-SubCell"/>
</dbReference>
<dbReference type="OrthoDB" id="9805884at2"/>
<keyword evidence="2 7" id="KW-0813">Transport</keyword>
<comment type="subcellular location">
    <subcellularLocation>
        <location evidence="1 7">Cell membrane</location>
        <topology evidence="1 7">Multi-pass membrane protein</topology>
    </subcellularLocation>
</comment>
<evidence type="ECO:0000256" key="2">
    <source>
        <dbReference type="ARBA" id="ARBA00022448"/>
    </source>
</evidence>
<dbReference type="HOGENOM" id="CLU_028518_1_1_5"/>
<evidence type="ECO:0000256" key="3">
    <source>
        <dbReference type="ARBA" id="ARBA00022475"/>
    </source>
</evidence>
<dbReference type="InterPro" id="IPR000515">
    <property type="entry name" value="MetI-like"/>
</dbReference>
<keyword evidence="4 7" id="KW-0812">Transmembrane</keyword>